<evidence type="ECO:0000256" key="4">
    <source>
        <dbReference type="ARBA" id="ARBA00022490"/>
    </source>
</evidence>
<evidence type="ECO:0000256" key="7">
    <source>
        <dbReference type="ARBA" id="ARBA00023242"/>
    </source>
</evidence>
<dbReference type="GO" id="GO:0005737">
    <property type="term" value="C:cytoplasm"/>
    <property type="evidence" value="ECO:0007669"/>
    <property type="project" value="UniProtKB-SubCell"/>
</dbReference>
<sequence length="1068" mass="119980">MDNIAEFSQLLEKLLSSDNTVRKEAEEVFEKIDKCQKASALFVAAKTNELSVEGRKTALVLLRRLLTSSWNDVWDNWSPEVKESFKAELLTLVRMNQPEILRKQMCKVIAEVSRNSIDDDAAQTWPEVLKFMFECVQSNENHCKQTALDIIESVPSVFGNQQAHYLPVIKNMLMACLTFQDSLDVRMAAMKATVAFVIDNVEDMTLAKSFQPLTRPILAVCAETIEKGEDDCCLLALTELTGSVPKMFRADLSELHSLFLKTMANKQIDSNFRHAMLEAMVSLCEEAPPLVRKEGSQIIPDMIQQCLALMVDIEDDEDWATADDYEDEDSDSSAVVGETSLDRLACCLGGKVFLQPCLQFISPMLSNADWKYRYAGLMALSTIGEGCHRQMETILDKVVDCLLPYLRDANPRVRYAACNAAGQLSTDFAPTLQKRYHQKLLPELMLVLEDLENPRVAAHAAAALVNFCEDAPKNVVTMYLEALMQKLEFVLQHTFKALLEKGKKLVLEQVITTIASVADSAEESFITYYDRVMPCLKYILQNAIQPELRMLRGKTTECISLIGLSVGKEKVSYMISAWARLCKVLGKDFQQYLPLVMPTVMNTAALKPEMTLVEEEDAEGLQEEDNEWQFLNIGDKQSFGIRTAGLEDKATACQMLVCYARELKESFADYVEPVTKLMVPLLRFYFHDGVRTAAAESLPYLLEAAKVKGAVFVSQMWRYIFPELVQSIPADSDNNVITELMWSLAKCIECLGANCLSNEDMEKIADMLEKYLIKHFENEIKREETRKGEDYDEEVENELADEHDDDTFVLGKMSDILHSMFQTHTEAVVPYFDKLVSYIFQLVEPTRPYGDRQWGICMFDDIFEFGGAASVKYLPRILPCMIAGLQDAYPEVRQAAAYGIGIMAMCGGNACAQACSESLPYLIKMIRDPNARSTEAMSSATENAISAVAKIMKYNCSMIDASLILPAFISWLPIWEDKEEVPHVGEFFCDLIESNNPIVVGQDHAGLPRILQIICDFVIKQAFSNASDPVLQRMLNVVRQLQANPDLFNSCVSSLTPEQATALHAALQ</sequence>
<keyword evidence="3" id="KW-0813">Transport</keyword>
<dbReference type="InterPro" id="IPR057672">
    <property type="entry name" value="TPR_IPO4/5"/>
</dbReference>
<protein>
    <submittedName>
        <fullName evidence="11">Importin N-terminal domain-containing protein</fullName>
    </submittedName>
</protein>
<evidence type="ECO:0000256" key="2">
    <source>
        <dbReference type="ARBA" id="ARBA00004496"/>
    </source>
</evidence>
<dbReference type="InterPro" id="IPR040122">
    <property type="entry name" value="Importin_beta"/>
</dbReference>
<dbReference type="WBParaSite" id="SBAD_0000285701-mRNA-1">
    <property type="protein sequence ID" value="SBAD_0000285701-mRNA-1"/>
    <property type="gene ID" value="SBAD_0000285701"/>
</dbReference>
<evidence type="ECO:0000256" key="6">
    <source>
        <dbReference type="ARBA" id="ARBA00022927"/>
    </source>
</evidence>
<dbReference type="InterPro" id="IPR000357">
    <property type="entry name" value="HEAT"/>
</dbReference>
<dbReference type="InterPro" id="IPR016024">
    <property type="entry name" value="ARM-type_fold"/>
</dbReference>
<gene>
    <name evidence="9" type="ORF">SBAD_LOCUS2727</name>
</gene>
<dbReference type="AlphaFoldDB" id="A0A183IGI3"/>
<evidence type="ECO:0000313" key="10">
    <source>
        <dbReference type="Proteomes" id="UP000270296"/>
    </source>
</evidence>
<reference evidence="9 10" key="2">
    <citation type="submission" date="2018-11" db="EMBL/GenBank/DDBJ databases">
        <authorList>
            <consortium name="Pathogen Informatics"/>
        </authorList>
    </citation>
    <scope>NUCLEOTIDE SEQUENCE [LARGE SCALE GENOMIC DNA]</scope>
</reference>
<dbReference type="InterPro" id="IPR041653">
    <property type="entry name" value="Importin_rep_4"/>
</dbReference>
<dbReference type="GO" id="GO:0005634">
    <property type="term" value="C:nucleus"/>
    <property type="evidence" value="ECO:0007669"/>
    <property type="project" value="UniProtKB-SubCell"/>
</dbReference>
<evidence type="ECO:0000256" key="1">
    <source>
        <dbReference type="ARBA" id="ARBA00004123"/>
    </source>
</evidence>
<evidence type="ECO:0000313" key="11">
    <source>
        <dbReference type="WBParaSite" id="SBAD_0000285701-mRNA-1"/>
    </source>
</evidence>
<dbReference type="Gene3D" id="1.25.10.10">
    <property type="entry name" value="Leucine-rich Repeat Variant"/>
    <property type="match status" value="1"/>
</dbReference>
<dbReference type="Pfam" id="PF25780">
    <property type="entry name" value="TPR_IPO5"/>
    <property type="match status" value="1"/>
</dbReference>
<evidence type="ECO:0000256" key="3">
    <source>
        <dbReference type="ARBA" id="ARBA00022448"/>
    </source>
</evidence>
<name>A0A183IGI3_9BILA</name>
<dbReference type="SUPFAM" id="SSF48371">
    <property type="entry name" value="ARM repeat"/>
    <property type="match status" value="2"/>
</dbReference>
<dbReference type="Pfam" id="PF02985">
    <property type="entry name" value="HEAT"/>
    <property type="match status" value="1"/>
</dbReference>
<keyword evidence="4" id="KW-0963">Cytoplasm</keyword>
<evidence type="ECO:0000313" key="9">
    <source>
        <dbReference type="EMBL" id="VDO98727.1"/>
    </source>
</evidence>
<dbReference type="GO" id="GO:0006606">
    <property type="term" value="P:protein import into nucleus"/>
    <property type="evidence" value="ECO:0007669"/>
    <property type="project" value="InterPro"/>
</dbReference>
<dbReference type="OrthoDB" id="543373at2759"/>
<accession>A0A183IGI3</accession>
<dbReference type="Pfam" id="PF18829">
    <property type="entry name" value="Importin_rep_6"/>
    <property type="match status" value="1"/>
</dbReference>
<dbReference type="Pfam" id="PF18808">
    <property type="entry name" value="Importin_rep_4"/>
    <property type="match status" value="1"/>
</dbReference>
<dbReference type="PANTHER" id="PTHR10527">
    <property type="entry name" value="IMPORTIN BETA"/>
    <property type="match status" value="1"/>
</dbReference>
<keyword evidence="7" id="KW-0539">Nucleus</keyword>
<reference evidence="11" key="1">
    <citation type="submission" date="2016-06" db="UniProtKB">
        <authorList>
            <consortium name="WormBaseParasite"/>
        </authorList>
    </citation>
    <scope>IDENTIFICATION</scope>
</reference>
<keyword evidence="6" id="KW-0653">Protein transport</keyword>
<evidence type="ECO:0000256" key="5">
    <source>
        <dbReference type="ARBA" id="ARBA00022737"/>
    </source>
</evidence>
<evidence type="ECO:0000259" key="8">
    <source>
        <dbReference type="Pfam" id="PF25780"/>
    </source>
</evidence>
<dbReference type="InterPro" id="IPR041389">
    <property type="entry name" value="Importin_rep_6"/>
</dbReference>
<comment type="subcellular location">
    <subcellularLocation>
        <location evidence="2">Cytoplasm</location>
    </subcellularLocation>
    <subcellularLocation>
        <location evidence="1">Nucleus</location>
    </subcellularLocation>
</comment>
<organism evidence="11">
    <name type="scientific">Soboliphyme baturini</name>
    <dbReference type="NCBI Taxonomy" id="241478"/>
    <lineage>
        <taxon>Eukaryota</taxon>
        <taxon>Metazoa</taxon>
        <taxon>Ecdysozoa</taxon>
        <taxon>Nematoda</taxon>
        <taxon>Enoplea</taxon>
        <taxon>Dorylaimia</taxon>
        <taxon>Dioctophymatida</taxon>
        <taxon>Dioctophymatoidea</taxon>
        <taxon>Soboliphymatidae</taxon>
        <taxon>Soboliphyme</taxon>
    </lineage>
</organism>
<dbReference type="InterPro" id="IPR011989">
    <property type="entry name" value="ARM-like"/>
</dbReference>
<dbReference type="Pfam" id="PF13513">
    <property type="entry name" value="HEAT_EZ"/>
    <property type="match status" value="1"/>
</dbReference>
<dbReference type="EMBL" id="UZAM01007373">
    <property type="protein sequence ID" value="VDO98727.1"/>
    <property type="molecule type" value="Genomic_DNA"/>
</dbReference>
<feature type="domain" description="IPO4/5-like TPR repeats" evidence="8">
    <location>
        <begin position="99"/>
        <end position="257"/>
    </location>
</feature>
<proteinExistence type="predicted"/>
<keyword evidence="10" id="KW-1185">Reference proteome</keyword>
<dbReference type="Proteomes" id="UP000270296">
    <property type="component" value="Unassembled WGS sequence"/>
</dbReference>
<keyword evidence="5" id="KW-0677">Repeat</keyword>